<dbReference type="GO" id="GO:0050080">
    <property type="term" value="F:malonyl-CoA decarboxylase activity"/>
    <property type="evidence" value="ECO:0007669"/>
    <property type="project" value="UniProtKB-EC"/>
</dbReference>
<comment type="caution">
    <text evidence="4">The sequence shown here is derived from an EMBL/GenBank/DDBJ whole genome shotgun (WGS) entry which is preliminary data.</text>
</comment>
<evidence type="ECO:0000313" key="4">
    <source>
        <dbReference type="EMBL" id="MDR7308496.1"/>
    </source>
</evidence>
<reference evidence="4 5" key="1">
    <citation type="submission" date="2023-07" db="EMBL/GenBank/DDBJ databases">
        <title>Sorghum-associated microbial communities from plants grown in Nebraska, USA.</title>
        <authorList>
            <person name="Schachtman D."/>
        </authorList>
    </citation>
    <scope>NUCLEOTIDE SEQUENCE [LARGE SCALE GENOMIC DNA]</scope>
    <source>
        <strain evidence="4 5">BE308</strain>
    </source>
</reference>
<dbReference type="Gene3D" id="3.40.630.150">
    <property type="entry name" value="Malonyl-CoA decarboxylase, catalytic domain"/>
    <property type="match status" value="1"/>
</dbReference>
<sequence>MNQDSWINRNVARLLPKSSKPKEAVAPVEHAQAAPKTIAPHVPPAGSAAGTKASGSARSTRERLHATLRHGDEALSPRMLRRTLHELQAVIDERVSEVEGGRRATALAAWYAGATLARRRDMWLLMSEMFVADAQKVKAAQATFAAAVGTPDEAAAEVHYRRATVSPRRRLLQRFSVDAQGIRFLVNLRAEMQPSLKGDKRLQALDVEMEYMFSTWFDVGFLDLRRISWDSPASLVEKLIKYEAVHDIKSWADVKNRLDSDRRCYGFFHPRLPDEPLIFVEVALVDVLADSITPLLDESADAADLSTATTAIFYSISTTQDGLRGVSFGDSLIKRVVETLKAEFPKLKTFATLSPIPGFRQWLGKNAASLIERLDANARDELGRAVGFEPVTATHFLAAAETALSLKPSSAVRHMLLRCAAQYLGHETTQGKPLDGVARFHLGNGARVERLNWASDPSPKGLKQSYGLMVNYLYDLKRLDKHREMLAQGKIPVASAISELTFQ</sequence>
<feature type="domain" description="Malonyl-CoA decarboxylase C-terminal" evidence="2">
    <location>
        <begin position="220"/>
        <end position="475"/>
    </location>
</feature>
<organism evidence="4 5">
    <name type="scientific">Rhodoferax saidenbachensis</name>
    <dbReference type="NCBI Taxonomy" id="1484693"/>
    <lineage>
        <taxon>Bacteria</taxon>
        <taxon>Pseudomonadati</taxon>
        <taxon>Pseudomonadota</taxon>
        <taxon>Betaproteobacteria</taxon>
        <taxon>Burkholderiales</taxon>
        <taxon>Comamonadaceae</taxon>
        <taxon>Rhodoferax</taxon>
    </lineage>
</organism>
<protein>
    <submittedName>
        <fullName evidence="4">Malonyl-CoA decarboxylase</fullName>
        <ecNumber evidence="4">4.1.1.9</ecNumber>
    </submittedName>
</protein>
<dbReference type="Proteomes" id="UP001268089">
    <property type="component" value="Unassembled WGS sequence"/>
</dbReference>
<dbReference type="EMBL" id="JAVDXO010000011">
    <property type="protein sequence ID" value="MDR7308496.1"/>
    <property type="molecule type" value="Genomic_DNA"/>
</dbReference>
<evidence type="ECO:0000259" key="3">
    <source>
        <dbReference type="Pfam" id="PF17408"/>
    </source>
</evidence>
<dbReference type="EC" id="4.1.1.9" evidence="4"/>
<dbReference type="PANTHER" id="PTHR28641">
    <property type="match status" value="1"/>
</dbReference>
<dbReference type="PANTHER" id="PTHR28641:SF1">
    <property type="entry name" value="MALONYL-COA DECARBOXYLASE, MITOCHONDRIAL"/>
    <property type="match status" value="1"/>
</dbReference>
<evidence type="ECO:0000256" key="1">
    <source>
        <dbReference type="SAM" id="MobiDB-lite"/>
    </source>
</evidence>
<dbReference type="Pfam" id="PF05292">
    <property type="entry name" value="MCD"/>
    <property type="match status" value="1"/>
</dbReference>
<dbReference type="InterPro" id="IPR042303">
    <property type="entry name" value="Malonyl_CoA_deC_C_sf"/>
</dbReference>
<dbReference type="InterPro" id="IPR038351">
    <property type="entry name" value="MCD_N_sf"/>
</dbReference>
<evidence type="ECO:0000259" key="2">
    <source>
        <dbReference type="Pfam" id="PF05292"/>
    </source>
</evidence>
<accession>A0ABU1ZSG5</accession>
<evidence type="ECO:0000313" key="5">
    <source>
        <dbReference type="Proteomes" id="UP001268089"/>
    </source>
</evidence>
<proteinExistence type="predicted"/>
<dbReference type="InterPro" id="IPR038917">
    <property type="entry name" value="Malonyl_CoA_deC"/>
</dbReference>
<dbReference type="Gene3D" id="1.20.140.90">
    <property type="entry name" value="Malonyl-CoA decarboxylase, oligemerization domain"/>
    <property type="match status" value="1"/>
</dbReference>
<keyword evidence="5" id="KW-1185">Reference proteome</keyword>
<feature type="region of interest" description="Disordered" evidence="1">
    <location>
        <begin position="18"/>
        <end position="59"/>
    </location>
</feature>
<feature type="domain" description="Malonyl-CoA decarboxylase N-terminal" evidence="3">
    <location>
        <begin position="130"/>
        <end position="217"/>
    </location>
</feature>
<dbReference type="Pfam" id="PF17408">
    <property type="entry name" value="MCD_N"/>
    <property type="match status" value="1"/>
</dbReference>
<dbReference type="InterPro" id="IPR035372">
    <property type="entry name" value="MCD_N"/>
</dbReference>
<keyword evidence="4" id="KW-0456">Lyase</keyword>
<name>A0ABU1ZSG5_9BURK</name>
<gene>
    <name evidence="4" type="ORF">J2X15_003808</name>
</gene>
<dbReference type="InterPro" id="IPR007956">
    <property type="entry name" value="Malonyl_CoA_deC_C"/>
</dbReference>
<feature type="compositionally biased region" description="Low complexity" evidence="1">
    <location>
        <begin position="45"/>
        <end position="57"/>
    </location>
</feature>
<dbReference type="RefSeq" id="WP_310345884.1">
    <property type="nucleotide sequence ID" value="NZ_JAVDXO010000011.1"/>
</dbReference>